<dbReference type="Proteomes" id="UP000326924">
    <property type="component" value="Unassembled WGS sequence"/>
</dbReference>
<proteinExistence type="predicted"/>
<keyword evidence="3" id="KW-1185">Reference proteome</keyword>
<name>A0A5J5EHJ8_9PEZI</name>
<accession>A0A5J5EHJ8</accession>
<reference evidence="2 3" key="1">
    <citation type="submission" date="2019-09" db="EMBL/GenBank/DDBJ databases">
        <title>Draft genome of the ectomycorrhizal ascomycete Sphaerosporella brunnea.</title>
        <authorList>
            <consortium name="DOE Joint Genome Institute"/>
            <person name="Benucci G.M."/>
            <person name="Marozzi G."/>
            <person name="Antonielli L."/>
            <person name="Sanchez S."/>
            <person name="Marco P."/>
            <person name="Wang X."/>
            <person name="Falini L.B."/>
            <person name="Barry K."/>
            <person name="Haridas S."/>
            <person name="Lipzen A."/>
            <person name="Labutti K."/>
            <person name="Grigoriev I.V."/>
            <person name="Murat C."/>
            <person name="Martin F."/>
            <person name="Albertini E."/>
            <person name="Donnini D."/>
            <person name="Bonito G."/>
        </authorList>
    </citation>
    <scope>NUCLEOTIDE SEQUENCE [LARGE SCALE GENOMIC DNA]</scope>
    <source>
        <strain evidence="2 3">Sb_GMNB300</strain>
    </source>
</reference>
<evidence type="ECO:0000313" key="2">
    <source>
        <dbReference type="EMBL" id="KAA8895182.1"/>
    </source>
</evidence>
<organism evidence="2 3">
    <name type="scientific">Sphaerosporella brunnea</name>
    <dbReference type="NCBI Taxonomy" id="1250544"/>
    <lineage>
        <taxon>Eukaryota</taxon>
        <taxon>Fungi</taxon>
        <taxon>Dikarya</taxon>
        <taxon>Ascomycota</taxon>
        <taxon>Pezizomycotina</taxon>
        <taxon>Pezizomycetes</taxon>
        <taxon>Pezizales</taxon>
        <taxon>Pyronemataceae</taxon>
        <taxon>Sphaerosporella</taxon>
    </lineage>
</organism>
<dbReference type="InParanoid" id="A0A5J5EHJ8"/>
<dbReference type="OrthoDB" id="5420280at2759"/>
<comment type="caution">
    <text evidence="2">The sequence shown here is derived from an EMBL/GenBank/DDBJ whole genome shotgun (WGS) entry which is preliminary data.</text>
</comment>
<sequence length="286" mass="31775">MPLKSAKTKDRNKKNVKVNKGNRSLLSPAEDSTTCDAILVTRSELGDEEEMKKDAKDAFGQALQEAEMALTGEEELHVQDVRGELFVGNRRGLSLAGLPERVRVFEQQVASLEVKNAEIPSLKIKSDVSLDAYKLLRNRFISTFKRDKLASATEADRRIIGEGNAWAHGGDAVVDALLYTGTGGRRDFKAFEKLYGFPPETVQRISHQPTIDVMNTHAAVIASKQKTGSDNFYTLFAEFVKLFKQSGEGYEEGYLDGDPTDVTRAYWAFVNCIKDEVTRVDAEVSD</sequence>
<evidence type="ECO:0000313" key="3">
    <source>
        <dbReference type="Proteomes" id="UP000326924"/>
    </source>
</evidence>
<gene>
    <name evidence="2" type="ORF">FN846DRAFT_912061</name>
</gene>
<dbReference type="AlphaFoldDB" id="A0A5J5EHJ8"/>
<protein>
    <submittedName>
        <fullName evidence="2">Uncharacterized protein</fullName>
    </submittedName>
</protein>
<feature type="region of interest" description="Disordered" evidence="1">
    <location>
        <begin position="1"/>
        <end position="30"/>
    </location>
</feature>
<evidence type="ECO:0000256" key="1">
    <source>
        <dbReference type="SAM" id="MobiDB-lite"/>
    </source>
</evidence>
<dbReference type="EMBL" id="VXIS01000283">
    <property type="protein sequence ID" value="KAA8895182.1"/>
    <property type="molecule type" value="Genomic_DNA"/>
</dbReference>